<dbReference type="EnsemblFungi" id="CEF73073">
    <property type="protein sequence ID" value="CEF73073"/>
    <property type="gene ID" value="FGRRES_15111"/>
</dbReference>
<sequence>MSYFFLASGWGGLRLVSVQQCYGTVYWLLAGEHWSQGLFRLCFRGSLQQTGSAEGQTTQSHRHMVSDLFDLGYFIHFNVGT</sequence>
<proteinExistence type="predicted"/>
<dbReference type="InParanoid" id="A0A098D296"/>
<reference evidence="1 3" key="3">
    <citation type="journal article" date="2015" name="BMC Genomics">
        <title>The completed genome sequence of the pathogenic ascomycete fungus Fusarium graminearum.</title>
        <authorList>
            <person name="King R."/>
            <person name="Urban M."/>
            <person name="Hammond-Kosack M.C."/>
            <person name="Hassani-Pak K."/>
            <person name="Hammond-Kosack K.E."/>
        </authorList>
    </citation>
    <scope>NUCLEOTIDE SEQUENCE [LARGE SCALE GENOMIC DNA]</scope>
    <source>
        <strain evidence="3">ATCC MYA-4620 / CBS 123657 / FGSC 9075 / NRRL 31084 / PH-1</strain>
        <strain evidence="1">PH-1</strain>
    </source>
</reference>
<protein>
    <submittedName>
        <fullName evidence="1">Chromosome 1, complete genome</fullName>
    </submittedName>
</protein>
<reference evidence="2 3" key="1">
    <citation type="journal article" date="2007" name="Science">
        <title>The Fusarium graminearum genome reveals a link between localized polymorphism and pathogen specialization.</title>
        <authorList>
            <person name="Cuomo C.A."/>
            <person name="Gueldener U."/>
            <person name="Xu J.-R."/>
            <person name="Trail F."/>
            <person name="Turgeon B.G."/>
            <person name="Di Pietro A."/>
            <person name="Walton J.D."/>
            <person name="Ma L.-J."/>
            <person name="Baker S.E."/>
            <person name="Rep M."/>
            <person name="Adam G."/>
            <person name="Antoniw J."/>
            <person name="Baldwin T."/>
            <person name="Calvo S.E."/>
            <person name="Chang Y.-L."/>
            <person name="DeCaprio D."/>
            <person name="Gale L.R."/>
            <person name="Gnerre S."/>
            <person name="Goswami R.S."/>
            <person name="Hammond-Kosack K."/>
            <person name="Harris L.J."/>
            <person name="Hilburn K."/>
            <person name="Kennell J.C."/>
            <person name="Kroken S."/>
            <person name="Magnuson J.K."/>
            <person name="Mannhaupt G."/>
            <person name="Mauceli E.W."/>
            <person name="Mewes H.-W."/>
            <person name="Mitterbauer R."/>
            <person name="Muehlbauer G."/>
            <person name="Muensterkoetter M."/>
            <person name="Nelson D."/>
            <person name="O'Donnell K."/>
            <person name="Ouellet T."/>
            <person name="Qi W."/>
            <person name="Quesneville H."/>
            <person name="Roncero M.I.G."/>
            <person name="Seong K.-Y."/>
            <person name="Tetko I.V."/>
            <person name="Urban M."/>
            <person name="Waalwijk C."/>
            <person name="Ward T.J."/>
            <person name="Yao J."/>
            <person name="Birren B.W."/>
            <person name="Kistler H.C."/>
        </authorList>
    </citation>
    <scope>NUCLEOTIDE SEQUENCE [LARGE SCALE GENOMIC DNA]</scope>
    <source>
        <strain evidence="3">ATCC MYA-4620 / CBS 123657 / FGSC 9075 / NRRL 31084 / PH-1</strain>
        <strain evidence="2">PH-1 / ATCC MYA-4620 / FGSC 9075 / NRRL 31084</strain>
    </source>
</reference>
<accession>A0A098D296</accession>
<accession>A0A0E0RP98</accession>
<keyword evidence="3" id="KW-1185">Reference proteome</keyword>
<evidence type="ECO:0000313" key="3">
    <source>
        <dbReference type="Proteomes" id="UP000070720"/>
    </source>
</evidence>
<dbReference type="VEuPathDB" id="FungiDB:FGRAMPH1_01G02543"/>
<gene>
    <name evidence="1" type="ORF">FGRAMPH1_01T02543</name>
</gene>
<reference evidence="2 3" key="2">
    <citation type="journal article" date="2010" name="Nature">
        <title>Comparative genomics reveals mobile pathogenicity chromosomes in Fusarium.</title>
        <authorList>
            <person name="Ma L.J."/>
            <person name="van der Does H.C."/>
            <person name="Borkovich K.A."/>
            <person name="Coleman J.J."/>
            <person name="Daboussi M.J."/>
            <person name="Di Pietro A."/>
            <person name="Dufresne M."/>
            <person name="Freitag M."/>
            <person name="Grabherr M."/>
            <person name="Henrissat B."/>
            <person name="Houterman P.M."/>
            <person name="Kang S."/>
            <person name="Shim W.B."/>
            <person name="Woloshuk C."/>
            <person name="Xie X."/>
            <person name="Xu J.R."/>
            <person name="Antoniw J."/>
            <person name="Baker S.E."/>
            <person name="Bluhm B.H."/>
            <person name="Breakspear A."/>
            <person name="Brown D.W."/>
            <person name="Butchko R.A."/>
            <person name="Chapman S."/>
            <person name="Coulson R."/>
            <person name="Coutinho P.M."/>
            <person name="Danchin E.G."/>
            <person name="Diener A."/>
            <person name="Gale L.R."/>
            <person name="Gardiner D.M."/>
            <person name="Goff S."/>
            <person name="Hammond-Kosack K.E."/>
            <person name="Hilburn K."/>
            <person name="Hua-Van A."/>
            <person name="Jonkers W."/>
            <person name="Kazan K."/>
            <person name="Kodira C.D."/>
            <person name="Koehrsen M."/>
            <person name="Kumar L."/>
            <person name="Lee Y.H."/>
            <person name="Li L."/>
            <person name="Manners J.M."/>
            <person name="Miranda-Saavedra D."/>
            <person name="Mukherjee M."/>
            <person name="Park G."/>
            <person name="Park J."/>
            <person name="Park S.Y."/>
            <person name="Proctor R.H."/>
            <person name="Regev A."/>
            <person name="Ruiz-Roldan M.C."/>
            <person name="Sain D."/>
            <person name="Sakthikumar S."/>
            <person name="Sykes S."/>
            <person name="Schwartz D.C."/>
            <person name="Turgeon B.G."/>
            <person name="Wapinski I."/>
            <person name="Yoder O."/>
            <person name="Young S."/>
            <person name="Zeng Q."/>
            <person name="Zhou S."/>
            <person name="Galagan J."/>
            <person name="Cuomo C.A."/>
            <person name="Kistler H.C."/>
            <person name="Rep M."/>
        </authorList>
    </citation>
    <scope>GENOME REANNOTATION</scope>
    <source>
        <strain evidence="3">ATCC MYA-4620 / CBS 123657 / FGSC 9075 / NRRL 31084 / PH-1</strain>
        <strain evidence="2">PH-1 / ATCC MYA-4620 / FGSC 9075 / NRRL 31084</strain>
    </source>
</reference>
<dbReference type="AlphaFoldDB" id="A0A098D296"/>
<reference evidence="2" key="4">
    <citation type="submission" date="2017-01" db="UniProtKB">
        <authorList>
            <consortium name="EnsemblFungi"/>
        </authorList>
    </citation>
    <scope>IDENTIFICATION</scope>
    <source>
        <strain evidence="2">PH-1 / ATCC MYA-4620 / FGSC 9075 / NRRL 31084</strain>
    </source>
</reference>
<name>A0A098D296_GIBZE</name>
<dbReference type="EMBL" id="HG970332">
    <property type="protein sequence ID" value="CEF73073.1"/>
    <property type="molecule type" value="Genomic_DNA"/>
</dbReference>
<organism evidence="1 3">
    <name type="scientific">Gibberella zeae (strain ATCC MYA-4620 / CBS 123657 / FGSC 9075 / NRRL 31084 / PH-1)</name>
    <name type="common">Wheat head blight fungus</name>
    <name type="synonym">Fusarium graminearum</name>
    <dbReference type="NCBI Taxonomy" id="229533"/>
    <lineage>
        <taxon>Eukaryota</taxon>
        <taxon>Fungi</taxon>
        <taxon>Dikarya</taxon>
        <taxon>Ascomycota</taxon>
        <taxon>Pezizomycotina</taxon>
        <taxon>Sordariomycetes</taxon>
        <taxon>Hypocreomycetidae</taxon>
        <taxon>Hypocreales</taxon>
        <taxon>Nectriaceae</taxon>
        <taxon>Fusarium</taxon>
    </lineage>
</organism>
<evidence type="ECO:0000313" key="2">
    <source>
        <dbReference type="EnsemblFungi" id="CEF73073"/>
    </source>
</evidence>
<dbReference type="Proteomes" id="UP000070720">
    <property type="component" value="Chromosome 1"/>
</dbReference>
<evidence type="ECO:0000313" key="1">
    <source>
        <dbReference type="EMBL" id="CEF73073.1"/>
    </source>
</evidence>